<keyword evidence="2" id="KW-0547">Nucleotide-binding</keyword>
<dbReference type="Pfam" id="PF13776">
    <property type="entry name" value="DUF4172"/>
    <property type="match status" value="1"/>
</dbReference>
<dbReference type="InterPro" id="IPR036597">
    <property type="entry name" value="Fido-like_dom_sf"/>
</dbReference>
<comment type="caution">
    <text evidence="4">The sequence shown here is derived from an EMBL/GenBank/DDBJ whole genome shotgun (WGS) entry which is preliminary data.</text>
</comment>
<dbReference type="STRING" id="1237149.C900_01716"/>
<dbReference type="AlphaFoldDB" id="L8JTK1"/>
<keyword evidence="5" id="KW-1185">Reference proteome</keyword>
<feature type="domain" description="Fido" evidence="3">
    <location>
        <begin position="114"/>
        <end position="270"/>
    </location>
</feature>
<sequence>MMYNWQHKQWPNFSYNTPFPEKQLLNYGLKSGHIDGLIQAMPEDTQIEAIIDLMVYEAMKTSEIEGEYLSREDVYSSIKKNLGLQPPKENIPDERAKGISELIIKLHNTFAEQLSENMLFDWHTTLMKGSKNINAGQWRKHTESMQVVSGTIGKEVVHFEAPPSSRVPKEMKAFISWFNATGSRGKQVIENPLIRSAITHLHFESIHPFEDGNGRIGRVLAEKALYQSLGKPLIISLSKTIEQDKQAYYNALKQAQRTLDITAWIHYFTQVVMDAQDDAEKLISFSFKKAVFFDKYSQQLNDRQLKVIKTMLKSGPEGFEGGMTAKKYMSTTRTSKATATRDLQELFEMGIFLRESGGRSTRYKLNI</sequence>
<dbReference type="PANTHER" id="PTHR13504">
    <property type="entry name" value="FIDO DOMAIN-CONTAINING PROTEIN DDB_G0283145"/>
    <property type="match status" value="1"/>
</dbReference>
<dbReference type="SUPFAM" id="SSF140931">
    <property type="entry name" value="Fic-like"/>
    <property type="match status" value="1"/>
</dbReference>
<feature type="binding site" evidence="2">
    <location>
        <begin position="248"/>
        <end position="249"/>
    </location>
    <ligand>
        <name>ATP</name>
        <dbReference type="ChEBI" id="CHEBI:30616"/>
    </ligand>
</feature>
<name>L8JTK1_9BACT</name>
<accession>L8JTK1</accession>
<evidence type="ECO:0000313" key="4">
    <source>
        <dbReference type="EMBL" id="ELR72301.1"/>
    </source>
</evidence>
<dbReference type="Gene3D" id="1.10.10.10">
    <property type="entry name" value="Winged helix-like DNA-binding domain superfamily/Winged helix DNA-binding domain"/>
    <property type="match status" value="1"/>
</dbReference>
<feature type="binding site" evidence="2">
    <location>
        <begin position="211"/>
        <end position="218"/>
    </location>
    <ligand>
        <name>ATP</name>
        <dbReference type="ChEBI" id="CHEBI:30616"/>
    </ligand>
</feature>
<dbReference type="InterPro" id="IPR003812">
    <property type="entry name" value="Fido"/>
</dbReference>
<evidence type="ECO:0000259" key="3">
    <source>
        <dbReference type="PROSITE" id="PS51459"/>
    </source>
</evidence>
<dbReference type="InterPro" id="IPR040198">
    <property type="entry name" value="Fido_containing"/>
</dbReference>
<evidence type="ECO:0000313" key="5">
    <source>
        <dbReference type="Proteomes" id="UP000011135"/>
    </source>
</evidence>
<dbReference type="InterPro" id="IPR025230">
    <property type="entry name" value="DUF4172"/>
</dbReference>
<protein>
    <recommendedName>
        <fullName evidence="3">Fido domain-containing protein</fullName>
    </recommendedName>
</protein>
<dbReference type="OrthoDB" id="9814400at2"/>
<evidence type="ECO:0000256" key="2">
    <source>
        <dbReference type="PIRSR" id="PIRSR640198-2"/>
    </source>
</evidence>
<dbReference type="GO" id="GO:0005524">
    <property type="term" value="F:ATP binding"/>
    <property type="evidence" value="ECO:0007669"/>
    <property type="project" value="UniProtKB-KW"/>
</dbReference>
<proteinExistence type="predicted"/>
<gene>
    <name evidence="4" type="ORF">C900_01716</name>
</gene>
<dbReference type="Gene3D" id="1.10.3290.10">
    <property type="entry name" value="Fido-like domain"/>
    <property type="match status" value="1"/>
</dbReference>
<dbReference type="RefSeq" id="WP_009579155.1">
    <property type="nucleotide sequence ID" value="NZ_AMZN01000025.1"/>
</dbReference>
<keyword evidence="2" id="KW-0067">ATP-binding</keyword>
<evidence type="ECO:0000256" key="1">
    <source>
        <dbReference type="PIRSR" id="PIRSR640198-1"/>
    </source>
</evidence>
<feature type="active site" evidence="1">
    <location>
        <position position="207"/>
    </location>
</feature>
<dbReference type="PANTHER" id="PTHR13504:SF33">
    <property type="entry name" value="FIC FAMILY PROTEIN"/>
    <property type="match status" value="1"/>
</dbReference>
<dbReference type="InterPro" id="IPR036388">
    <property type="entry name" value="WH-like_DNA-bd_sf"/>
</dbReference>
<dbReference type="Proteomes" id="UP000011135">
    <property type="component" value="Unassembled WGS sequence"/>
</dbReference>
<organism evidence="4 5">
    <name type="scientific">Fulvivirga imtechensis AK7</name>
    <dbReference type="NCBI Taxonomy" id="1237149"/>
    <lineage>
        <taxon>Bacteria</taxon>
        <taxon>Pseudomonadati</taxon>
        <taxon>Bacteroidota</taxon>
        <taxon>Cytophagia</taxon>
        <taxon>Cytophagales</taxon>
        <taxon>Fulvivirgaceae</taxon>
        <taxon>Fulvivirga</taxon>
    </lineage>
</organism>
<dbReference type="eggNOG" id="COG3177">
    <property type="taxonomic scope" value="Bacteria"/>
</dbReference>
<dbReference type="Pfam" id="PF02661">
    <property type="entry name" value="Fic"/>
    <property type="match status" value="1"/>
</dbReference>
<dbReference type="PROSITE" id="PS51459">
    <property type="entry name" value="FIDO"/>
    <property type="match status" value="1"/>
</dbReference>
<reference evidence="4 5" key="1">
    <citation type="submission" date="2012-12" db="EMBL/GenBank/DDBJ databases">
        <title>Genome assembly of Fulvivirga imtechensis AK7.</title>
        <authorList>
            <person name="Nupur N."/>
            <person name="Khatri I."/>
            <person name="Kumar R."/>
            <person name="Subramanian S."/>
            <person name="Pinnaka A."/>
        </authorList>
    </citation>
    <scope>NUCLEOTIDE SEQUENCE [LARGE SCALE GENOMIC DNA]</scope>
    <source>
        <strain evidence="4 5">AK7</strain>
    </source>
</reference>
<dbReference type="PATRIC" id="fig|1237149.3.peg.1669"/>
<dbReference type="EMBL" id="AMZN01000025">
    <property type="protein sequence ID" value="ELR72301.1"/>
    <property type="molecule type" value="Genomic_DNA"/>
</dbReference>